<evidence type="ECO:0000259" key="3">
    <source>
        <dbReference type="Pfam" id="PF20545"/>
    </source>
</evidence>
<dbReference type="PROSITE" id="PS51257">
    <property type="entry name" value="PROKAR_LIPOPROTEIN"/>
    <property type="match status" value="1"/>
</dbReference>
<dbReference type="Proteomes" id="UP000592180">
    <property type="component" value="Unassembled WGS sequence"/>
</dbReference>
<feature type="domain" description="DUF6759" evidence="3">
    <location>
        <begin position="111"/>
        <end position="202"/>
    </location>
</feature>
<evidence type="ECO:0000313" key="4">
    <source>
        <dbReference type="EMBL" id="MBB4807660.1"/>
    </source>
</evidence>
<keyword evidence="5" id="KW-1185">Reference proteome</keyword>
<dbReference type="RefSeq" id="WP_184190767.1">
    <property type="nucleotide sequence ID" value="NZ_JACHLE010000004.1"/>
</dbReference>
<feature type="region of interest" description="Disordered" evidence="1">
    <location>
        <begin position="207"/>
        <end position="234"/>
    </location>
</feature>
<feature type="signal peptide" evidence="2">
    <location>
        <begin position="1"/>
        <end position="21"/>
    </location>
</feature>
<dbReference type="InterPro" id="IPR046647">
    <property type="entry name" value="DUF6759"/>
</dbReference>
<keyword evidence="2" id="KW-0732">Signal</keyword>
<dbReference type="AlphaFoldDB" id="A0A840KJH7"/>
<gene>
    <name evidence="4" type="ORF">HNP38_002966</name>
</gene>
<feature type="chain" id="PRO_5032773249" description="DUF6759 domain-containing protein" evidence="2">
    <location>
        <begin position="22"/>
        <end position="234"/>
    </location>
</feature>
<proteinExistence type="predicted"/>
<protein>
    <recommendedName>
        <fullName evidence="3">DUF6759 domain-containing protein</fullName>
    </recommendedName>
</protein>
<evidence type="ECO:0000256" key="1">
    <source>
        <dbReference type="SAM" id="MobiDB-lite"/>
    </source>
</evidence>
<evidence type="ECO:0000313" key="5">
    <source>
        <dbReference type="Proteomes" id="UP000592180"/>
    </source>
</evidence>
<name>A0A840KJH7_9FLAO</name>
<evidence type="ECO:0000256" key="2">
    <source>
        <dbReference type="SAM" id="SignalP"/>
    </source>
</evidence>
<reference evidence="4 5" key="1">
    <citation type="submission" date="2020-08" db="EMBL/GenBank/DDBJ databases">
        <title>Functional genomics of gut bacteria from endangered species of beetles.</title>
        <authorList>
            <person name="Carlos-Shanley C."/>
        </authorList>
    </citation>
    <scope>NUCLEOTIDE SEQUENCE [LARGE SCALE GENOMIC DNA]</scope>
    <source>
        <strain evidence="4 5">S00151</strain>
    </source>
</reference>
<dbReference type="EMBL" id="JACHLE010000004">
    <property type="protein sequence ID" value="MBB4807660.1"/>
    <property type="molecule type" value="Genomic_DNA"/>
</dbReference>
<accession>A0A840KJH7</accession>
<comment type="caution">
    <text evidence="4">The sequence shown here is derived from an EMBL/GenBank/DDBJ whole genome shotgun (WGS) entry which is preliminary data.</text>
</comment>
<feature type="compositionally biased region" description="Basic residues" evidence="1">
    <location>
        <begin position="225"/>
        <end position="234"/>
    </location>
</feature>
<organism evidence="4 5">
    <name type="scientific">Chryseobacterium defluvii</name>
    <dbReference type="NCBI Taxonomy" id="160396"/>
    <lineage>
        <taxon>Bacteria</taxon>
        <taxon>Pseudomonadati</taxon>
        <taxon>Bacteroidota</taxon>
        <taxon>Flavobacteriia</taxon>
        <taxon>Flavobacteriales</taxon>
        <taxon>Weeksellaceae</taxon>
        <taxon>Chryseobacterium group</taxon>
        <taxon>Chryseobacterium</taxon>
    </lineage>
</organism>
<sequence>MKKKILPILFFIFLASCSANNIRKDNEDILKSTNIKEIEDYLKNTFQDDPKKSVLKPKLIALKNSAWTKGVKDSKPMEARPIIAEIPQAAMGNANSSEAEEFKRLVAENSTEHKEKTVKLLNAMFDQDINSKEAVLLFKNNSDCNIVLRIQGKDFYNMAVPAHGENFMVVKKGQYAMSSNVCDVKYASQKDIKKSIFVILGNPEQTNQISADKKPADSPPPVKSKSTKPAKRRT</sequence>
<dbReference type="Pfam" id="PF20545">
    <property type="entry name" value="DUF6759"/>
    <property type="match status" value="1"/>
</dbReference>